<accession>A0A0V0GLN2</accession>
<organism evidence="1">
    <name type="scientific">Solanum chacoense</name>
    <name type="common">Chaco potato</name>
    <dbReference type="NCBI Taxonomy" id="4108"/>
    <lineage>
        <taxon>Eukaryota</taxon>
        <taxon>Viridiplantae</taxon>
        <taxon>Streptophyta</taxon>
        <taxon>Embryophyta</taxon>
        <taxon>Tracheophyta</taxon>
        <taxon>Spermatophyta</taxon>
        <taxon>Magnoliopsida</taxon>
        <taxon>eudicotyledons</taxon>
        <taxon>Gunneridae</taxon>
        <taxon>Pentapetalae</taxon>
        <taxon>asterids</taxon>
        <taxon>lamiids</taxon>
        <taxon>Solanales</taxon>
        <taxon>Solanaceae</taxon>
        <taxon>Solanoideae</taxon>
        <taxon>Solaneae</taxon>
        <taxon>Solanum</taxon>
    </lineage>
</organism>
<dbReference type="EMBL" id="GEDG01035615">
    <property type="protein sequence ID" value="JAP09124.1"/>
    <property type="molecule type" value="Transcribed_RNA"/>
</dbReference>
<evidence type="ECO:0000313" key="1">
    <source>
        <dbReference type="EMBL" id="JAP09124.1"/>
    </source>
</evidence>
<proteinExistence type="predicted"/>
<name>A0A0V0GLN2_SOLCH</name>
<dbReference type="AlphaFoldDB" id="A0A0V0GLN2"/>
<sequence length="75" mass="8479">MQGSKITSDRVLLHSTLRPLNQNLSQMIDYCMCNSSVTLVHILCSQPRKKWNHEPMLGCLSQFDECAHSQGDGMN</sequence>
<reference evidence="1" key="1">
    <citation type="submission" date="2015-12" db="EMBL/GenBank/DDBJ databases">
        <title>Gene expression during late stages of embryo sac development: a critical building block for successful pollen-pistil interactions.</title>
        <authorList>
            <person name="Liu Y."/>
            <person name="Joly V."/>
            <person name="Sabar M."/>
            <person name="Matton D.P."/>
        </authorList>
    </citation>
    <scope>NUCLEOTIDE SEQUENCE</scope>
</reference>
<protein>
    <submittedName>
        <fullName evidence="1">Putative ovule protein</fullName>
    </submittedName>
</protein>